<dbReference type="SUPFAM" id="SSF52540">
    <property type="entry name" value="P-loop containing nucleoside triphosphate hydrolases"/>
    <property type="match status" value="1"/>
</dbReference>
<evidence type="ECO:0000256" key="5">
    <source>
        <dbReference type="ARBA" id="ARBA00023134"/>
    </source>
</evidence>
<gene>
    <name evidence="8" type="ORF">SeLEV6574_g07474</name>
</gene>
<proteinExistence type="predicted"/>
<evidence type="ECO:0000313" key="8">
    <source>
        <dbReference type="EMBL" id="TPX38994.1"/>
    </source>
</evidence>
<dbReference type="GO" id="GO:0005829">
    <property type="term" value="C:cytosol"/>
    <property type="evidence" value="ECO:0007669"/>
    <property type="project" value="TreeGrafter"/>
</dbReference>
<feature type="domain" description="CP-type G" evidence="7">
    <location>
        <begin position="162"/>
        <end position="427"/>
    </location>
</feature>
<dbReference type="Pfam" id="PF01926">
    <property type="entry name" value="MMR_HSR1"/>
    <property type="match status" value="1"/>
</dbReference>
<feature type="region of interest" description="Disordered" evidence="6">
    <location>
        <begin position="581"/>
        <end position="603"/>
    </location>
</feature>
<dbReference type="CDD" id="cd01857">
    <property type="entry name" value="HSR1_MMR1"/>
    <property type="match status" value="1"/>
</dbReference>
<dbReference type="InterPro" id="IPR006073">
    <property type="entry name" value="GTP-bd"/>
</dbReference>
<evidence type="ECO:0000259" key="7">
    <source>
        <dbReference type="PROSITE" id="PS51721"/>
    </source>
</evidence>
<dbReference type="VEuPathDB" id="FungiDB:SeMB42_g01043"/>
<dbReference type="Gene3D" id="3.40.50.300">
    <property type="entry name" value="P-loop containing nucleotide triphosphate hydrolases"/>
    <property type="match status" value="1"/>
</dbReference>
<dbReference type="PROSITE" id="PS51721">
    <property type="entry name" value="G_CP"/>
    <property type="match status" value="1"/>
</dbReference>
<evidence type="ECO:0000256" key="4">
    <source>
        <dbReference type="ARBA" id="ARBA00022801"/>
    </source>
</evidence>
<protein>
    <recommendedName>
        <fullName evidence="7">CP-type G domain-containing protein</fullName>
    </recommendedName>
</protein>
<evidence type="ECO:0000256" key="6">
    <source>
        <dbReference type="SAM" id="MobiDB-lite"/>
    </source>
</evidence>
<dbReference type="InterPro" id="IPR023179">
    <property type="entry name" value="GTP-bd_ortho_bundle_sf"/>
</dbReference>
<keyword evidence="5" id="KW-0342">GTP-binding</keyword>
<dbReference type="InterPro" id="IPR043358">
    <property type="entry name" value="GNL1-like"/>
</dbReference>
<keyword evidence="2" id="KW-0963">Cytoplasm</keyword>
<organism evidence="8 9">
    <name type="scientific">Synchytrium endobioticum</name>
    <dbReference type="NCBI Taxonomy" id="286115"/>
    <lineage>
        <taxon>Eukaryota</taxon>
        <taxon>Fungi</taxon>
        <taxon>Fungi incertae sedis</taxon>
        <taxon>Chytridiomycota</taxon>
        <taxon>Chytridiomycota incertae sedis</taxon>
        <taxon>Chytridiomycetes</taxon>
        <taxon>Synchytriales</taxon>
        <taxon>Synchytriaceae</taxon>
        <taxon>Synchytrium</taxon>
    </lineage>
</organism>
<evidence type="ECO:0000256" key="1">
    <source>
        <dbReference type="ARBA" id="ARBA00004496"/>
    </source>
</evidence>
<dbReference type="InterPro" id="IPR027417">
    <property type="entry name" value="P-loop_NTPase"/>
</dbReference>
<evidence type="ECO:0000313" key="9">
    <source>
        <dbReference type="Proteomes" id="UP000320475"/>
    </source>
</evidence>
<dbReference type="FunFam" id="3.40.50.300:FF:001151">
    <property type="entry name" value="Large subunit GTPase 1"/>
    <property type="match status" value="1"/>
</dbReference>
<dbReference type="EMBL" id="QEAM01000534">
    <property type="protein sequence ID" value="TPX38994.1"/>
    <property type="molecule type" value="Genomic_DNA"/>
</dbReference>
<name>A0A507CL00_9FUNG</name>
<dbReference type="OrthoDB" id="61815at2759"/>
<sequence length="603" mass="67297">MVASKASKRKTGLGKALMRSRFSAANHVNPDGSIRHTTDMDDSCTKLRSITQETDLDAFLTTAQLAGTEFTAEKLNIQVVTNDYRNPFLLTPEKELETLAQHEQKKDRLTIPRRPQWDESTTADQLQQTERESFLEWRRGLAQLEEDEGMLLTPYERNLEVWRQLWRVIERSDLVVQIVDARNPLFFRSTDLEKYVNEGDARKINLLLVNKADMLTEFQRLKWAEYFDANNIRYVFFSAALAKEEAERLALEEANEWGNDMEIDQGTHHNNHSSRHPPSTDDGDTSGEDSVGPHNADADTSDVINNEEDEYITTDDEGDDGEKGASIHIPEYREGKQGYPPGHILSATELLDLFAEECPEPLRTDMADKVTIGFVGYPNVGKSSTLNALVGAKKVAVAATPGKTKHFQTIHISDSVILCDCPGLVFPSFATTKAEMVINGVLPIDQLREHTAPTTLITRHIPKHVFEGVYGIGIKTLNEEGIPVDRNATSEELLKSLAAARGFTKAGQGNPDEARAARFVLKDFVNGKLLYVVPPPGLKNVLAFAKETEVVMLQRVKRRNDNSNNLDHIVPQDSILEAISSESQSQTSPALYTSTFEDDSTST</sequence>
<feature type="compositionally biased region" description="Polar residues" evidence="6">
    <location>
        <begin position="581"/>
        <end position="595"/>
    </location>
</feature>
<dbReference type="GO" id="GO:0000054">
    <property type="term" value="P:ribosomal subunit export from nucleus"/>
    <property type="evidence" value="ECO:0007669"/>
    <property type="project" value="TreeGrafter"/>
</dbReference>
<dbReference type="InterPro" id="IPR030378">
    <property type="entry name" value="G_CP_dom"/>
</dbReference>
<reference evidence="8 9" key="1">
    <citation type="journal article" date="2019" name="Sci. Rep.">
        <title>Comparative genomics of chytrid fungi reveal insights into the obligate biotrophic and pathogenic lifestyle of Synchytrium endobioticum.</title>
        <authorList>
            <person name="van de Vossenberg B.T.L.H."/>
            <person name="Warris S."/>
            <person name="Nguyen H.D.T."/>
            <person name="van Gent-Pelzer M.P.E."/>
            <person name="Joly D.L."/>
            <person name="van de Geest H.C."/>
            <person name="Bonants P.J.M."/>
            <person name="Smith D.S."/>
            <person name="Levesque C.A."/>
            <person name="van der Lee T.A.J."/>
        </authorList>
    </citation>
    <scope>NUCLEOTIDE SEQUENCE [LARGE SCALE GENOMIC DNA]</scope>
    <source>
        <strain evidence="8 9">LEV6574</strain>
    </source>
</reference>
<comment type="subcellular location">
    <subcellularLocation>
        <location evidence="1">Cytoplasm</location>
    </subcellularLocation>
</comment>
<dbReference type="Gene3D" id="1.10.1580.10">
    <property type="match status" value="1"/>
</dbReference>
<keyword evidence="3" id="KW-0547">Nucleotide-binding</keyword>
<dbReference type="Proteomes" id="UP000320475">
    <property type="component" value="Unassembled WGS sequence"/>
</dbReference>
<keyword evidence="4" id="KW-0378">Hydrolase</keyword>
<feature type="non-terminal residue" evidence="8">
    <location>
        <position position="603"/>
    </location>
</feature>
<accession>A0A507CL00</accession>
<comment type="caution">
    <text evidence="8">The sequence shown here is derived from an EMBL/GenBank/DDBJ whole genome shotgun (WGS) entry which is preliminary data.</text>
</comment>
<dbReference type="PANTHER" id="PTHR45709:SF2">
    <property type="entry name" value="LARGE SUBUNIT GTPASE 1 HOMOLOG"/>
    <property type="match status" value="1"/>
</dbReference>
<evidence type="ECO:0000256" key="2">
    <source>
        <dbReference type="ARBA" id="ARBA00022490"/>
    </source>
</evidence>
<dbReference type="GO" id="GO:0003924">
    <property type="term" value="F:GTPase activity"/>
    <property type="evidence" value="ECO:0007669"/>
    <property type="project" value="InterPro"/>
</dbReference>
<evidence type="ECO:0000256" key="3">
    <source>
        <dbReference type="ARBA" id="ARBA00022741"/>
    </source>
</evidence>
<dbReference type="AlphaFoldDB" id="A0A507CL00"/>
<dbReference type="GO" id="GO:0005525">
    <property type="term" value="F:GTP binding"/>
    <property type="evidence" value="ECO:0007669"/>
    <property type="project" value="UniProtKB-KW"/>
</dbReference>
<feature type="region of interest" description="Disordered" evidence="6">
    <location>
        <begin position="261"/>
        <end position="305"/>
    </location>
</feature>
<dbReference type="PANTHER" id="PTHR45709">
    <property type="entry name" value="LARGE SUBUNIT GTPASE 1 HOMOLOG-RELATED"/>
    <property type="match status" value="1"/>
</dbReference>